<evidence type="ECO:0000313" key="1">
    <source>
        <dbReference type="EMBL" id="MPC09089.1"/>
    </source>
</evidence>
<sequence length="71" mass="8211">MERLICCIPGVKFEAEIVPVNQGEVYLTTTARRGKRLALYLVISWRRENTGYMSHNPFSTGTHIHHEFGYD</sequence>
<name>A0A5B7CHY5_PORTR</name>
<comment type="caution">
    <text evidence="1">The sequence shown here is derived from an EMBL/GenBank/DDBJ whole genome shotgun (WGS) entry which is preliminary data.</text>
</comment>
<reference evidence="1 2" key="1">
    <citation type="submission" date="2019-05" db="EMBL/GenBank/DDBJ databases">
        <title>Another draft genome of Portunus trituberculatus and its Hox gene families provides insights of decapod evolution.</title>
        <authorList>
            <person name="Jeong J.-H."/>
            <person name="Song I."/>
            <person name="Kim S."/>
            <person name="Choi T."/>
            <person name="Kim D."/>
            <person name="Ryu S."/>
            <person name="Kim W."/>
        </authorList>
    </citation>
    <scope>NUCLEOTIDE SEQUENCE [LARGE SCALE GENOMIC DNA]</scope>
    <source>
        <tissue evidence="1">Muscle</tissue>
    </source>
</reference>
<dbReference type="EMBL" id="VSRR010000055">
    <property type="protein sequence ID" value="MPC09089.1"/>
    <property type="molecule type" value="Genomic_DNA"/>
</dbReference>
<gene>
    <name evidence="1" type="ORF">E2C01_001692</name>
</gene>
<dbReference type="Proteomes" id="UP000324222">
    <property type="component" value="Unassembled WGS sequence"/>
</dbReference>
<evidence type="ECO:0000313" key="2">
    <source>
        <dbReference type="Proteomes" id="UP000324222"/>
    </source>
</evidence>
<dbReference type="AlphaFoldDB" id="A0A5B7CHY5"/>
<organism evidence="1 2">
    <name type="scientific">Portunus trituberculatus</name>
    <name type="common">Swimming crab</name>
    <name type="synonym">Neptunus trituberculatus</name>
    <dbReference type="NCBI Taxonomy" id="210409"/>
    <lineage>
        <taxon>Eukaryota</taxon>
        <taxon>Metazoa</taxon>
        <taxon>Ecdysozoa</taxon>
        <taxon>Arthropoda</taxon>
        <taxon>Crustacea</taxon>
        <taxon>Multicrustacea</taxon>
        <taxon>Malacostraca</taxon>
        <taxon>Eumalacostraca</taxon>
        <taxon>Eucarida</taxon>
        <taxon>Decapoda</taxon>
        <taxon>Pleocyemata</taxon>
        <taxon>Brachyura</taxon>
        <taxon>Eubrachyura</taxon>
        <taxon>Portunoidea</taxon>
        <taxon>Portunidae</taxon>
        <taxon>Portuninae</taxon>
        <taxon>Portunus</taxon>
    </lineage>
</organism>
<accession>A0A5B7CHY5</accession>
<protein>
    <submittedName>
        <fullName evidence="1">Uncharacterized protein</fullName>
    </submittedName>
</protein>
<keyword evidence="2" id="KW-1185">Reference proteome</keyword>
<proteinExistence type="predicted"/>